<dbReference type="Proteomes" id="UP000050865">
    <property type="component" value="Unassembled WGS sequence"/>
</dbReference>
<evidence type="ECO:0000256" key="3">
    <source>
        <dbReference type="ARBA" id="ARBA00023163"/>
    </source>
</evidence>
<proteinExistence type="predicted"/>
<dbReference type="InterPro" id="IPR036388">
    <property type="entry name" value="WH-like_DNA-bd_sf"/>
</dbReference>
<sequence>MLTEERHRYIKAALRQQGVVKAKDLMQALTASESTIRRDLQDLEEQGALRRIHGGAERLADAAVEPSVREKATRDLIEKQRIAKAAAAMIPNHATIFLDAGTSTGQMIPLLVGKDITVVTTGVDNASQLADYQVATRMLPGTVKPATKALIGATTAHAMAACHFDLAFLGTNGVHLKYGLTTPDEEEAAIKRVAIERATQTVVLADPSKFGQVSFAKFGDLADATILTTALGQLAQYYEDQPTIKEVTN</sequence>
<accession>A0A0R2ER02</accession>
<keyword evidence="2" id="KW-0238">DNA-binding</keyword>
<dbReference type="Gene3D" id="1.10.10.10">
    <property type="entry name" value="Winged helix-like DNA-binding domain superfamily/Winged helix DNA-binding domain"/>
    <property type="match status" value="1"/>
</dbReference>
<comment type="caution">
    <text evidence="5">The sequence shown here is derived from an EMBL/GenBank/DDBJ whole genome shotgun (WGS) entry which is preliminary data.</text>
</comment>
<evidence type="ECO:0000259" key="4">
    <source>
        <dbReference type="PROSITE" id="PS51000"/>
    </source>
</evidence>
<reference evidence="5 6" key="1">
    <citation type="journal article" date="2015" name="Genome Announc.">
        <title>Expanding the biotechnology potential of lactobacilli through comparative genomics of 213 strains and associated genera.</title>
        <authorList>
            <person name="Sun Z."/>
            <person name="Harris H.M."/>
            <person name="McCann A."/>
            <person name="Guo C."/>
            <person name="Argimon S."/>
            <person name="Zhang W."/>
            <person name="Yang X."/>
            <person name="Jeffery I.B."/>
            <person name="Cooney J.C."/>
            <person name="Kagawa T.F."/>
            <person name="Liu W."/>
            <person name="Song Y."/>
            <person name="Salvetti E."/>
            <person name="Wrobel A."/>
            <person name="Rasinkangas P."/>
            <person name="Parkhill J."/>
            <person name="Rea M.C."/>
            <person name="O'Sullivan O."/>
            <person name="Ritari J."/>
            <person name="Douillard F.P."/>
            <person name="Paul Ross R."/>
            <person name="Yang R."/>
            <person name="Briner A.E."/>
            <person name="Felis G.E."/>
            <person name="de Vos W.M."/>
            <person name="Barrangou R."/>
            <person name="Klaenhammer T.R."/>
            <person name="Caufield P.W."/>
            <person name="Cui Y."/>
            <person name="Zhang H."/>
            <person name="O'Toole P.W."/>
        </authorList>
    </citation>
    <scope>NUCLEOTIDE SEQUENCE [LARGE SCALE GENOMIC DNA]</scope>
    <source>
        <strain evidence="5 6">DSM 22697</strain>
    </source>
</reference>
<dbReference type="Pfam" id="PF08220">
    <property type="entry name" value="HTH_DeoR"/>
    <property type="match status" value="1"/>
</dbReference>
<evidence type="ECO:0000313" key="5">
    <source>
        <dbReference type="EMBL" id="KRN18738.1"/>
    </source>
</evidence>
<dbReference type="InterPro" id="IPR037171">
    <property type="entry name" value="NagB/RpiA_transferase-like"/>
</dbReference>
<dbReference type="Pfam" id="PF00455">
    <property type="entry name" value="DeoRC"/>
    <property type="match status" value="1"/>
</dbReference>
<dbReference type="PRINTS" id="PR00037">
    <property type="entry name" value="HTHLACR"/>
</dbReference>
<dbReference type="PROSITE" id="PS51000">
    <property type="entry name" value="HTH_DEOR_2"/>
    <property type="match status" value="1"/>
</dbReference>
<dbReference type="Gene3D" id="3.40.50.1360">
    <property type="match status" value="1"/>
</dbReference>
<dbReference type="PROSITE" id="PS00894">
    <property type="entry name" value="HTH_DEOR_1"/>
    <property type="match status" value="1"/>
</dbReference>
<gene>
    <name evidence="5" type="ORF">FC75_GL000507</name>
</gene>
<dbReference type="InterPro" id="IPR018356">
    <property type="entry name" value="Tscrpt_reg_HTH_DeoR_CS"/>
</dbReference>
<dbReference type="EMBL" id="AYZJ01000084">
    <property type="protein sequence ID" value="KRN18738.1"/>
    <property type="molecule type" value="Genomic_DNA"/>
</dbReference>
<protein>
    <submittedName>
        <fullName evidence="5">Lactose transport regulator</fullName>
    </submittedName>
</protein>
<dbReference type="SUPFAM" id="SSF100950">
    <property type="entry name" value="NagB/RpiA/CoA transferase-like"/>
    <property type="match status" value="1"/>
</dbReference>
<dbReference type="AlphaFoldDB" id="A0A0R2ER02"/>
<keyword evidence="6" id="KW-1185">Reference proteome</keyword>
<organism evidence="5 6">
    <name type="scientific">Lacticaseibacillus camelliae DSM 22697 = JCM 13995</name>
    <dbReference type="NCBI Taxonomy" id="1423730"/>
    <lineage>
        <taxon>Bacteria</taxon>
        <taxon>Bacillati</taxon>
        <taxon>Bacillota</taxon>
        <taxon>Bacilli</taxon>
        <taxon>Lactobacillales</taxon>
        <taxon>Lactobacillaceae</taxon>
        <taxon>Lacticaseibacillus</taxon>
    </lineage>
</organism>
<dbReference type="InterPro" id="IPR050313">
    <property type="entry name" value="Carb_Metab_HTH_regulators"/>
</dbReference>
<dbReference type="PATRIC" id="fig|1423730.4.peg.527"/>
<dbReference type="SMART" id="SM00420">
    <property type="entry name" value="HTH_DEOR"/>
    <property type="match status" value="1"/>
</dbReference>
<dbReference type="STRING" id="1423730.FC75_GL000507"/>
<dbReference type="InterPro" id="IPR014036">
    <property type="entry name" value="DeoR-like_C"/>
</dbReference>
<keyword evidence="1" id="KW-0805">Transcription regulation</keyword>
<evidence type="ECO:0000256" key="2">
    <source>
        <dbReference type="ARBA" id="ARBA00023125"/>
    </source>
</evidence>
<dbReference type="SUPFAM" id="SSF46785">
    <property type="entry name" value="Winged helix' DNA-binding domain"/>
    <property type="match status" value="1"/>
</dbReference>
<keyword evidence="3" id="KW-0804">Transcription</keyword>
<dbReference type="GO" id="GO:0003677">
    <property type="term" value="F:DNA binding"/>
    <property type="evidence" value="ECO:0007669"/>
    <property type="project" value="UniProtKB-KW"/>
</dbReference>
<dbReference type="GO" id="GO:0003700">
    <property type="term" value="F:DNA-binding transcription factor activity"/>
    <property type="evidence" value="ECO:0007669"/>
    <property type="project" value="InterPro"/>
</dbReference>
<dbReference type="OrthoDB" id="9797223at2"/>
<dbReference type="InterPro" id="IPR036390">
    <property type="entry name" value="WH_DNA-bd_sf"/>
</dbReference>
<dbReference type="RefSeq" id="WP_054665884.1">
    <property type="nucleotide sequence ID" value="NZ_AYZJ01000084.1"/>
</dbReference>
<name>A0A0R2ER02_9LACO</name>
<evidence type="ECO:0000256" key="1">
    <source>
        <dbReference type="ARBA" id="ARBA00023015"/>
    </source>
</evidence>
<dbReference type="PANTHER" id="PTHR30363">
    <property type="entry name" value="HTH-TYPE TRANSCRIPTIONAL REGULATOR SRLR-RELATED"/>
    <property type="match status" value="1"/>
</dbReference>
<dbReference type="InterPro" id="IPR001034">
    <property type="entry name" value="DeoR_HTH"/>
</dbReference>
<dbReference type="PANTHER" id="PTHR30363:SF56">
    <property type="entry name" value="TRANSCRIPTIONAL REGULATOR, DEOR FAMILY"/>
    <property type="match status" value="1"/>
</dbReference>
<evidence type="ECO:0000313" key="6">
    <source>
        <dbReference type="Proteomes" id="UP000050865"/>
    </source>
</evidence>
<dbReference type="SMART" id="SM01134">
    <property type="entry name" value="DeoRC"/>
    <property type="match status" value="1"/>
</dbReference>
<feature type="domain" description="HTH deoR-type" evidence="4">
    <location>
        <begin position="3"/>
        <end position="58"/>
    </location>
</feature>